<evidence type="ECO:0000256" key="1">
    <source>
        <dbReference type="SAM" id="MobiDB-lite"/>
    </source>
</evidence>
<evidence type="ECO:0000313" key="2">
    <source>
        <dbReference type="EMBL" id="NEB22452.1"/>
    </source>
</evidence>
<dbReference type="GeneID" id="97462375"/>
<dbReference type="RefSeq" id="WP_007452316.1">
    <property type="nucleotide sequence ID" value="NZ_BEWB01000012.1"/>
</dbReference>
<accession>A0A6N9V546</accession>
<gene>
    <name evidence="2" type="ORF">G3I46_39150</name>
</gene>
<feature type="region of interest" description="Disordered" evidence="1">
    <location>
        <begin position="1"/>
        <end position="20"/>
    </location>
</feature>
<dbReference type="AlphaFoldDB" id="A0A6N9V546"/>
<organism evidence="2 3">
    <name type="scientific">Streptomyces coelicoflavus</name>
    <dbReference type="NCBI Taxonomy" id="285562"/>
    <lineage>
        <taxon>Bacteria</taxon>
        <taxon>Bacillati</taxon>
        <taxon>Actinomycetota</taxon>
        <taxon>Actinomycetes</taxon>
        <taxon>Kitasatosporales</taxon>
        <taxon>Streptomycetaceae</taxon>
        <taxon>Streptomyces</taxon>
    </lineage>
</organism>
<sequence length="50" mass="5598">MTHPTDETETPLPELHRPVRSDHPVLAAVLAELRTRDGETTVVAYYEDAP</sequence>
<name>A0A6N9V546_9ACTN</name>
<keyword evidence="3" id="KW-1185">Reference proteome</keyword>
<dbReference type="Proteomes" id="UP000469545">
    <property type="component" value="Unassembled WGS sequence"/>
</dbReference>
<dbReference type="EMBL" id="JAAGMB010000937">
    <property type="protein sequence ID" value="NEB22452.1"/>
    <property type="molecule type" value="Genomic_DNA"/>
</dbReference>
<proteinExistence type="predicted"/>
<protein>
    <submittedName>
        <fullName evidence="2">Uncharacterized protein</fullName>
    </submittedName>
</protein>
<comment type="caution">
    <text evidence="2">The sequence shown here is derived from an EMBL/GenBank/DDBJ whole genome shotgun (WGS) entry which is preliminary data.</text>
</comment>
<evidence type="ECO:0000313" key="3">
    <source>
        <dbReference type="Proteomes" id="UP000469545"/>
    </source>
</evidence>
<reference evidence="2 3" key="1">
    <citation type="submission" date="2020-01" db="EMBL/GenBank/DDBJ databases">
        <title>Insect and environment-associated Actinomycetes.</title>
        <authorList>
            <person name="Currrie C."/>
            <person name="Chevrette M."/>
            <person name="Carlson C."/>
            <person name="Stubbendieck R."/>
            <person name="Wendt-Pienkowski E."/>
        </authorList>
    </citation>
    <scope>NUCLEOTIDE SEQUENCE [LARGE SCALE GENOMIC DNA]</scope>
    <source>
        <strain evidence="2 3">SID14172</strain>
    </source>
</reference>